<proteinExistence type="predicted"/>
<organism evidence="1 2">
    <name type="scientific">Actinomadura litoris</name>
    <dbReference type="NCBI Taxonomy" id="2678616"/>
    <lineage>
        <taxon>Bacteria</taxon>
        <taxon>Bacillati</taxon>
        <taxon>Actinomycetota</taxon>
        <taxon>Actinomycetes</taxon>
        <taxon>Streptosporangiales</taxon>
        <taxon>Thermomonosporaceae</taxon>
        <taxon>Actinomadura</taxon>
    </lineage>
</organism>
<dbReference type="Proteomes" id="UP000432015">
    <property type="component" value="Unassembled WGS sequence"/>
</dbReference>
<evidence type="ECO:0000313" key="2">
    <source>
        <dbReference type="Proteomes" id="UP000432015"/>
    </source>
</evidence>
<accession>A0A7K1KVE9</accession>
<name>A0A7K1KVE9_9ACTN</name>
<dbReference type="EMBL" id="WOFH01000002">
    <property type="protein sequence ID" value="MUN36140.1"/>
    <property type="molecule type" value="Genomic_DNA"/>
</dbReference>
<dbReference type="AlphaFoldDB" id="A0A7K1KVE9"/>
<reference evidence="1 2" key="1">
    <citation type="submission" date="2019-11" db="EMBL/GenBank/DDBJ databases">
        <authorList>
            <person name="Cao P."/>
        </authorList>
    </citation>
    <scope>NUCLEOTIDE SEQUENCE [LARGE SCALE GENOMIC DNA]</scope>
    <source>
        <strain evidence="1 2">NEAU-AAG5</strain>
    </source>
</reference>
<keyword evidence="2" id="KW-1185">Reference proteome</keyword>
<dbReference type="RefSeq" id="WP_156215107.1">
    <property type="nucleotide sequence ID" value="NZ_WOFH01000002.1"/>
</dbReference>
<gene>
    <name evidence="1" type="ORF">GNZ18_05950</name>
</gene>
<evidence type="ECO:0000313" key="1">
    <source>
        <dbReference type="EMBL" id="MUN36140.1"/>
    </source>
</evidence>
<protein>
    <submittedName>
        <fullName evidence="1">Uncharacterized protein</fullName>
    </submittedName>
</protein>
<sequence length="94" mass="10318">MIAKRNWTVFCSEIAGGVLHSLPDRVEGVMTLFLRDLARRGGAAIDAGLPPPGKPRDTKGIEWSVSVDDLDACVEYVVMADIKELYIEDIVWTG</sequence>
<comment type="caution">
    <text evidence="1">The sequence shown here is derived from an EMBL/GenBank/DDBJ whole genome shotgun (WGS) entry which is preliminary data.</text>
</comment>